<dbReference type="InterPro" id="IPR050150">
    <property type="entry name" value="IgV_Light_Chain"/>
</dbReference>
<organism evidence="2 3">
    <name type="scientific">Sciurus carolinensis</name>
    <name type="common">Eastern gray squirrel</name>
    <dbReference type="NCBI Taxonomy" id="30640"/>
    <lineage>
        <taxon>Eukaryota</taxon>
        <taxon>Metazoa</taxon>
        <taxon>Chordata</taxon>
        <taxon>Craniata</taxon>
        <taxon>Vertebrata</taxon>
        <taxon>Euteleostomi</taxon>
        <taxon>Mammalia</taxon>
        <taxon>Eutheria</taxon>
        <taxon>Euarchontoglires</taxon>
        <taxon>Glires</taxon>
        <taxon>Rodentia</taxon>
        <taxon>Sciuromorpha</taxon>
        <taxon>Sciuridae</taxon>
        <taxon>Sciurinae</taxon>
        <taxon>Sciurini</taxon>
        <taxon>Sciurus</taxon>
    </lineage>
</organism>
<dbReference type="Gene3D" id="2.60.40.10">
    <property type="entry name" value="Immunoglobulins"/>
    <property type="match status" value="1"/>
</dbReference>
<name>A0AA41NHL8_SCICA</name>
<comment type="caution">
    <text evidence="2">The sequence shown here is derived from an EMBL/GenBank/DDBJ whole genome shotgun (WGS) entry which is preliminary data.</text>
</comment>
<dbReference type="PANTHER" id="PTHR23267">
    <property type="entry name" value="IMMUNOGLOBULIN LIGHT CHAIN"/>
    <property type="match status" value="1"/>
</dbReference>
<dbReference type="InterPro" id="IPR013783">
    <property type="entry name" value="Ig-like_fold"/>
</dbReference>
<reference evidence="2" key="1">
    <citation type="submission" date="2020-03" db="EMBL/GenBank/DDBJ databases">
        <title>Studies in the Genomics of Life Span.</title>
        <authorList>
            <person name="Glass D."/>
        </authorList>
    </citation>
    <scope>NUCLEOTIDE SEQUENCE</scope>
    <source>
        <strain evidence="2">SUZIE</strain>
        <tissue evidence="2">Muscle</tissue>
    </source>
</reference>
<feature type="region of interest" description="Disordered" evidence="1">
    <location>
        <begin position="33"/>
        <end position="112"/>
    </location>
</feature>
<dbReference type="AlphaFoldDB" id="A0AA41NHL8"/>
<feature type="compositionally biased region" description="Polar residues" evidence="1">
    <location>
        <begin position="101"/>
        <end position="112"/>
    </location>
</feature>
<dbReference type="InterPro" id="IPR036179">
    <property type="entry name" value="Ig-like_dom_sf"/>
</dbReference>
<dbReference type="EMBL" id="JAATJV010440533">
    <property type="protein sequence ID" value="MBZ3890555.1"/>
    <property type="molecule type" value="Genomic_DNA"/>
</dbReference>
<accession>A0AA41NHL8</accession>
<gene>
    <name evidence="2" type="ORF">SUZIE_208545</name>
</gene>
<evidence type="ECO:0000313" key="2">
    <source>
        <dbReference type="EMBL" id="MBZ3890555.1"/>
    </source>
</evidence>
<protein>
    <submittedName>
        <fullName evidence="2">Ig kappa chain V-IV region</fullName>
    </submittedName>
</protein>
<sequence length="127" mass="13632">MEMTQSQDSLAVCAGDMVNISCKSTQGLSSNHKENFAWHQQSHKRLPDCSSPGHPVANGSPSSFRGSESGTDFSVPISRLQSEDVAESSCGQLHSDPPTELQPQTQTSHQVEGQQVFVPLLLLLTGP</sequence>
<keyword evidence="3" id="KW-1185">Reference proteome</keyword>
<feature type="compositionally biased region" description="Polar residues" evidence="1">
    <location>
        <begin position="59"/>
        <end position="72"/>
    </location>
</feature>
<proteinExistence type="predicted"/>
<dbReference type="Proteomes" id="UP001166674">
    <property type="component" value="Unassembled WGS sequence"/>
</dbReference>
<evidence type="ECO:0000256" key="1">
    <source>
        <dbReference type="SAM" id="MobiDB-lite"/>
    </source>
</evidence>
<evidence type="ECO:0000313" key="3">
    <source>
        <dbReference type="Proteomes" id="UP001166674"/>
    </source>
</evidence>
<dbReference type="SUPFAM" id="SSF48726">
    <property type="entry name" value="Immunoglobulin"/>
    <property type="match status" value="1"/>
</dbReference>